<evidence type="ECO:0000256" key="2">
    <source>
        <dbReference type="ARBA" id="ARBA00022980"/>
    </source>
</evidence>
<evidence type="ECO:0000256" key="6">
    <source>
        <dbReference type="RuleBase" id="RU003930"/>
    </source>
</evidence>
<proteinExistence type="inferred from homology"/>
<dbReference type="GO" id="GO:0000049">
    <property type="term" value="F:tRNA binding"/>
    <property type="evidence" value="ECO:0007669"/>
    <property type="project" value="UniProtKB-UniRule"/>
</dbReference>
<dbReference type="NCBIfam" id="NF000585">
    <property type="entry name" value="PRK00010.1"/>
    <property type="match status" value="1"/>
</dbReference>
<feature type="compositionally biased region" description="Basic and acidic residues" evidence="7">
    <location>
        <begin position="15"/>
        <end position="32"/>
    </location>
</feature>
<keyword evidence="3 5" id="KW-0687">Ribonucleoprotein</keyword>
<dbReference type="FunFam" id="3.30.1440.10:FF:000001">
    <property type="entry name" value="50S ribosomal protein L5"/>
    <property type="match status" value="1"/>
</dbReference>
<evidence type="ECO:0000259" key="8">
    <source>
        <dbReference type="Pfam" id="PF00281"/>
    </source>
</evidence>
<dbReference type="GO" id="GO:1990904">
    <property type="term" value="C:ribonucleoprotein complex"/>
    <property type="evidence" value="ECO:0007669"/>
    <property type="project" value="UniProtKB-KW"/>
</dbReference>
<dbReference type="GO" id="GO:0005840">
    <property type="term" value="C:ribosome"/>
    <property type="evidence" value="ECO:0007669"/>
    <property type="project" value="UniProtKB-KW"/>
</dbReference>
<reference evidence="10" key="1">
    <citation type="submission" date="2021-05" db="EMBL/GenBank/DDBJ databases">
        <title>Energy efficiency and biological interactions define the core microbiome of deep oligotrophic groundwater.</title>
        <authorList>
            <person name="Mehrshad M."/>
            <person name="Lopez-Fernandez M."/>
            <person name="Bell E."/>
            <person name="Bernier-Latmani R."/>
            <person name="Bertilsson S."/>
            <person name="Dopson M."/>
        </authorList>
    </citation>
    <scope>NUCLEOTIDE SEQUENCE</scope>
    <source>
        <strain evidence="10">Modern_marine.mb.64</strain>
    </source>
</reference>
<dbReference type="PANTHER" id="PTHR11994">
    <property type="entry name" value="60S RIBOSOMAL PROTEIN L11-RELATED"/>
    <property type="match status" value="1"/>
</dbReference>
<evidence type="ECO:0000313" key="11">
    <source>
        <dbReference type="Proteomes" id="UP000777784"/>
    </source>
</evidence>
<comment type="function">
    <text evidence="5">This is 1 of the proteins that bind and probably mediate the attachment of the 5S RNA into the large ribosomal subunit, where it forms part of the central protuberance. In the 70S ribosome it contacts protein S13 of the 30S subunit (bridge B1b), connecting the 2 subunits; this bridge is implicated in subunit movement. Contacts the P site tRNA; the 5S rRNA and some of its associated proteins might help stabilize positioning of ribosome-bound tRNAs.</text>
</comment>
<dbReference type="GO" id="GO:0019843">
    <property type="term" value="F:rRNA binding"/>
    <property type="evidence" value="ECO:0007669"/>
    <property type="project" value="UniProtKB-UniRule"/>
</dbReference>
<evidence type="ECO:0000256" key="1">
    <source>
        <dbReference type="ARBA" id="ARBA00008553"/>
    </source>
</evidence>
<feature type="domain" description="Large ribosomal subunit protein uL5 N-terminal" evidence="8">
    <location>
        <begin position="64"/>
        <end position="120"/>
    </location>
</feature>
<organism evidence="10 11">
    <name type="scientific">Eiseniibacteriota bacterium</name>
    <dbReference type="NCBI Taxonomy" id="2212470"/>
    <lineage>
        <taxon>Bacteria</taxon>
        <taxon>Candidatus Eiseniibacteriota</taxon>
    </lineage>
</organism>
<keyword evidence="5" id="KW-0699">rRNA-binding</keyword>
<dbReference type="EMBL" id="JAHJDP010000046">
    <property type="protein sequence ID" value="MBU2691131.1"/>
    <property type="molecule type" value="Genomic_DNA"/>
</dbReference>
<comment type="caution">
    <text evidence="10">The sequence shown here is derived from an EMBL/GenBank/DDBJ whole genome shotgun (WGS) entry which is preliminary data.</text>
</comment>
<dbReference type="AlphaFoldDB" id="A0A948RV71"/>
<dbReference type="SUPFAM" id="SSF55282">
    <property type="entry name" value="RL5-like"/>
    <property type="match status" value="1"/>
</dbReference>
<comment type="subunit">
    <text evidence="5">Part of the 50S ribosomal subunit; part of the 5S rRNA/L5/L18/L25 subcomplex. Contacts the 5S rRNA and the P site tRNA. Forms a bridge to the 30S subunit in the 70S ribosome.</text>
</comment>
<dbReference type="Gene3D" id="3.30.1440.10">
    <property type="match status" value="1"/>
</dbReference>
<protein>
    <recommendedName>
        <fullName evidence="4 5">Large ribosomal subunit protein uL5</fullName>
    </recommendedName>
</protein>
<dbReference type="Pfam" id="PF00281">
    <property type="entry name" value="Ribosomal_L5"/>
    <property type="match status" value="1"/>
</dbReference>
<dbReference type="PIRSF" id="PIRSF002161">
    <property type="entry name" value="Ribosomal_L5"/>
    <property type="match status" value="1"/>
</dbReference>
<dbReference type="GO" id="GO:0006412">
    <property type="term" value="P:translation"/>
    <property type="evidence" value="ECO:0007669"/>
    <property type="project" value="UniProtKB-UniRule"/>
</dbReference>
<gene>
    <name evidence="5 10" type="primary">rplE</name>
    <name evidence="10" type="ORF">KJ970_09385</name>
</gene>
<accession>A0A948RV71</accession>
<dbReference type="InterPro" id="IPR020930">
    <property type="entry name" value="Ribosomal_uL5_bac-type"/>
</dbReference>
<comment type="similarity">
    <text evidence="1 5 6">Belongs to the universal ribosomal protein uL5 family.</text>
</comment>
<dbReference type="InterPro" id="IPR002132">
    <property type="entry name" value="Ribosomal_uL5"/>
</dbReference>
<dbReference type="Pfam" id="PF00673">
    <property type="entry name" value="Ribosomal_L5_C"/>
    <property type="match status" value="1"/>
</dbReference>
<keyword evidence="5" id="KW-0694">RNA-binding</keyword>
<dbReference type="InterPro" id="IPR031309">
    <property type="entry name" value="Ribosomal_uL5_C"/>
</dbReference>
<evidence type="ECO:0000259" key="9">
    <source>
        <dbReference type="Pfam" id="PF00673"/>
    </source>
</evidence>
<keyword evidence="5" id="KW-0820">tRNA-binding</keyword>
<evidence type="ECO:0000313" key="10">
    <source>
        <dbReference type="EMBL" id="MBU2691131.1"/>
    </source>
</evidence>
<dbReference type="InterPro" id="IPR022803">
    <property type="entry name" value="Ribosomal_uL5_dom_sf"/>
</dbReference>
<dbReference type="Proteomes" id="UP000777784">
    <property type="component" value="Unassembled WGS sequence"/>
</dbReference>
<keyword evidence="2 5" id="KW-0689">Ribosomal protein</keyword>
<name>A0A948RV71_UNCEI</name>
<dbReference type="HAMAP" id="MF_01333_B">
    <property type="entry name" value="Ribosomal_uL5_B"/>
    <property type="match status" value="1"/>
</dbReference>
<dbReference type="InterPro" id="IPR031310">
    <property type="entry name" value="Ribosomal_uL5_N"/>
</dbReference>
<evidence type="ECO:0000256" key="4">
    <source>
        <dbReference type="ARBA" id="ARBA00035245"/>
    </source>
</evidence>
<evidence type="ECO:0000256" key="5">
    <source>
        <dbReference type="HAMAP-Rule" id="MF_01333"/>
    </source>
</evidence>
<sequence>MADGEAKKAAKKGKKADAKDATAKKSDDKKKAPVEKQVVAVPKLKALYSTEILGILQKRFEYKNVHQIPKLQKICVNMGVGDAVQNAKFLEAAQKDLETIVGQKPSVRRAKKAVSNFKLRAGVPIGCMVTLRGVRMYEFLERLISIAIPRIRDFRGLPPRSFDGRGNYTFGIKEQIIFPEVKYDKVEKIRGMDITLATSAKTDEEGYELLKALGMPFRER</sequence>
<feature type="region of interest" description="Disordered" evidence="7">
    <location>
        <begin position="1"/>
        <end position="32"/>
    </location>
</feature>
<evidence type="ECO:0000256" key="7">
    <source>
        <dbReference type="SAM" id="MobiDB-lite"/>
    </source>
</evidence>
<dbReference type="GO" id="GO:0003735">
    <property type="term" value="F:structural constituent of ribosome"/>
    <property type="evidence" value="ECO:0007669"/>
    <property type="project" value="InterPro"/>
</dbReference>
<feature type="domain" description="Large ribosomal subunit protein uL5 C-terminal" evidence="9">
    <location>
        <begin position="124"/>
        <end position="217"/>
    </location>
</feature>
<evidence type="ECO:0000256" key="3">
    <source>
        <dbReference type="ARBA" id="ARBA00023274"/>
    </source>
</evidence>